<evidence type="ECO:0000313" key="2">
    <source>
        <dbReference type="Proteomes" id="UP000011885"/>
    </source>
</evidence>
<comment type="caution">
    <text evidence="1">The sequence shown here is derived from an EMBL/GenBank/DDBJ whole genome shotgun (WGS) entry which is preliminary data.</text>
</comment>
<keyword evidence="2" id="KW-1185">Reference proteome</keyword>
<evidence type="ECO:0000313" key="1">
    <source>
        <dbReference type="EMBL" id="EMI53715.1"/>
    </source>
</evidence>
<accession>M5TX24</accession>
<gene>
    <name evidence="1" type="ORF">RSSM_04856</name>
</gene>
<sequence>MQIVCEFRQNGSQMRLASELLDLLLIRAWISTHTICEHASCAVRAWVPDNRIRFVRTERLVATQRHLAT</sequence>
<dbReference type="Proteomes" id="UP000011885">
    <property type="component" value="Unassembled WGS sequence"/>
</dbReference>
<protein>
    <submittedName>
        <fullName evidence="1">Uncharacterized protein</fullName>
    </submittedName>
</protein>
<proteinExistence type="predicted"/>
<dbReference type="PATRIC" id="fig|1263870.3.peg.5138"/>
<organism evidence="1 2">
    <name type="scientific">Rhodopirellula sallentina SM41</name>
    <dbReference type="NCBI Taxonomy" id="1263870"/>
    <lineage>
        <taxon>Bacteria</taxon>
        <taxon>Pseudomonadati</taxon>
        <taxon>Planctomycetota</taxon>
        <taxon>Planctomycetia</taxon>
        <taxon>Pirellulales</taxon>
        <taxon>Pirellulaceae</taxon>
        <taxon>Rhodopirellula</taxon>
    </lineage>
</organism>
<name>M5TX24_9BACT</name>
<dbReference type="EMBL" id="ANOH01000334">
    <property type="protein sequence ID" value="EMI53715.1"/>
    <property type="molecule type" value="Genomic_DNA"/>
</dbReference>
<reference evidence="1 2" key="1">
    <citation type="journal article" date="2013" name="Mar. Genomics">
        <title>Expression of sulfatases in Rhodopirellula baltica and the diversity of sulfatases in the genus Rhodopirellula.</title>
        <authorList>
            <person name="Wegner C.E."/>
            <person name="Richter-Heitmann T."/>
            <person name="Klindworth A."/>
            <person name="Klockow C."/>
            <person name="Richter M."/>
            <person name="Achstetter T."/>
            <person name="Glockner F.O."/>
            <person name="Harder J."/>
        </authorList>
    </citation>
    <scope>NUCLEOTIDE SEQUENCE [LARGE SCALE GENOMIC DNA]</scope>
    <source>
        <strain evidence="1 2">SM41</strain>
    </source>
</reference>
<dbReference type="AlphaFoldDB" id="M5TX24"/>